<accession>A0A931GJ71</accession>
<dbReference type="Proteomes" id="UP000614047">
    <property type="component" value="Unassembled WGS sequence"/>
</dbReference>
<proteinExistence type="predicted"/>
<name>A0A931GJ71_9ACTN</name>
<keyword evidence="2" id="KW-0812">Transmembrane</keyword>
<organism evidence="3 4">
    <name type="scientific">Actinomadura viridis</name>
    <dbReference type="NCBI Taxonomy" id="58110"/>
    <lineage>
        <taxon>Bacteria</taxon>
        <taxon>Bacillati</taxon>
        <taxon>Actinomycetota</taxon>
        <taxon>Actinomycetes</taxon>
        <taxon>Streptosporangiales</taxon>
        <taxon>Thermomonosporaceae</taxon>
        <taxon>Actinomadura</taxon>
    </lineage>
</organism>
<feature type="compositionally biased region" description="Basic and acidic residues" evidence="1">
    <location>
        <begin position="96"/>
        <end position="115"/>
    </location>
</feature>
<dbReference type="EMBL" id="JADOUA010000001">
    <property type="protein sequence ID" value="MBG6089373.1"/>
    <property type="molecule type" value="Genomic_DNA"/>
</dbReference>
<reference evidence="3" key="1">
    <citation type="submission" date="2020-11" db="EMBL/GenBank/DDBJ databases">
        <title>Sequencing the genomes of 1000 actinobacteria strains.</title>
        <authorList>
            <person name="Klenk H.-P."/>
        </authorList>
    </citation>
    <scope>NUCLEOTIDE SEQUENCE</scope>
    <source>
        <strain evidence="3">DSM 43175</strain>
    </source>
</reference>
<evidence type="ECO:0000313" key="4">
    <source>
        <dbReference type="Proteomes" id="UP000614047"/>
    </source>
</evidence>
<dbReference type="AlphaFoldDB" id="A0A931GJ71"/>
<keyword evidence="2" id="KW-1133">Transmembrane helix</keyword>
<evidence type="ECO:0000256" key="2">
    <source>
        <dbReference type="SAM" id="Phobius"/>
    </source>
</evidence>
<evidence type="ECO:0000256" key="1">
    <source>
        <dbReference type="SAM" id="MobiDB-lite"/>
    </source>
</evidence>
<evidence type="ECO:0000313" key="3">
    <source>
        <dbReference type="EMBL" id="MBG6089373.1"/>
    </source>
</evidence>
<feature type="transmembrane region" description="Helical" evidence="2">
    <location>
        <begin position="7"/>
        <end position="30"/>
    </location>
</feature>
<sequence>MRGRVLAWVGGAVAVAAVAGVAVYLASVGLDKADKWASVGGLFIGLAGLSLTVNGVVRARRTPEPEPPRGPQPGSGAGDVRNEVRGTVHGPVIMGRDFRGDVHAEGSRPEDRPGA</sequence>
<feature type="transmembrane region" description="Helical" evidence="2">
    <location>
        <begin position="36"/>
        <end position="57"/>
    </location>
</feature>
<gene>
    <name evidence="3" type="ORF">IW256_003486</name>
</gene>
<feature type="region of interest" description="Disordered" evidence="1">
    <location>
        <begin position="58"/>
        <end position="115"/>
    </location>
</feature>
<protein>
    <submittedName>
        <fullName evidence="3">Uncharacterized protein</fullName>
    </submittedName>
</protein>
<keyword evidence="4" id="KW-1185">Reference proteome</keyword>
<keyword evidence="2" id="KW-0472">Membrane</keyword>
<dbReference type="RefSeq" id="WP_197011987.1">
    <property type="nucleotide sequence ID" value="NZ_BAABES010000004.1"/>
</dbReference>
<comment type="caution">
    <text evidence="3">The sequence shown here is derived from an EMBL/GenBank/DDBJ whole genome shotgun (WGS) entry which is preliminary data.</text>
</comment>